<comment type="caution">
    <text evidence="2">The sequence shown here is derived from an EMBL/GenBank/DDBJ whole genome shotgun (WGS) entry which is preliminary data.</text>
</comment>
<evidence type="ECO:0000313" key="3">
    <source>
        <dbReference type="Proteomes" id="UP000186313"/>
    </source>
</evidence>
<feature type="region of interest" description="Disordered" evidence="1">
    <location>
        <begin position="22"/>
        <end position="46"/>
    </location>
</feature>
<evidence type="ECO:0000313" key="2">
    <source>
        <dbReference type="EMBL" id="OLQ89664.1"/>
    </source>
</evidence>
<dbReference type="STRING" id="1381081.BIY22_19295"/>
<accession>A0A1Q9HHQ9</accession>
<dbReference type="Gene3D" id="3.40.390.10">
    <property type="entry name" value="Collagenase (Catalytic Domain)"/>
    <property type="match status" value="1"/>
</dbReference>
<evidence type="ECO:0000256" key="1">
    <source>
        <dbReference type="SAM" id="MobiDB-lite"/>
    </source>
</evidence>
<proteinExistence type="predicted"/>
<sequence length="707" mass="80857">MNRSIIPFLCLFLINCGGGDGSSPNTSTKPVPPTVSPPPVSPPTVLPSLNADDKKVVDFLKHTDNIFGTPQLKANGEPFLLTGNKLYPDKNKERVQKFYQNRLAKMVDGVCKDNFYGKFESNASSMSMYGKCRYEDYAQVIDSLLFSVNANNRNEFVNGIELFDNLLKSKVYVNSLKEQDKSFYCSKKSTVFDNYLYLNERCLDFPLYFFQYSIDNGQSFKPVVNRRIELPNGYYPSGSVKLELKDVFKTLPHDNLYTNFIDTDVVIDASANLDPNYRQHTAQPYDYSGERYDIVFLSDGFLESDRQKFIDEVDEFTTKLLMREELKPHEHFYVIHSYFTPSNERGADWSTCNNDGQGNCPNLAYAPSPDQVHRNDKDTYYDGGFWNKGSNLLTAMPRAIGYDERLVWKTIGQHVPFADKAMVITNSDIYGGAATERMAGATTTSGTDVQLHELIHTLSGIQDEYYQENTTFDDSIPVCNVNVCTEVIRDGKRYIPWAHWLQDSNYPCTSVDYECAKNSSGKPIAPGWFEGAYHHEFKIYRPTAHSIMSGEVVSEFGAVNLELWIKALYKTVPMFTVPNQNEYIPVPFLSNNNVDDDPNRVDLNQNPFIFFNEDSYAVTKLELSNEFEIKPIYFNDRLYRIEWFVNGVLRPELLNQSNVNIPLKANDVVRIKMSDISGLLDGLRFDDNNRRVFQTYQWVVKNSAELI</sequence>
<name>A0A1Q9HHQ9_9VIBR</name>
<dbReference type="EMBL" id="MJMJ01000013">
    <property type="protein sequence ID" value="OLQ89664.1"/>
    <property type="molecule type" value="Genomic_DNA"/>
</dbReference>
<dbReference type="InterPro" id="IPR024079">
    <property type="entry name" value="MetalloPept_cat_dom_sf"/>
</dbReference>
<dbReference type="OrthoDB" id="5897571at2"/>
<evidence type="ECO:0008006" key="4">
    <source>
        <dbReference type="Google" id="ProtNLM"/>
    </source>
</evidence>
<reference evidence="2 3" key="1">
    <citation type="submission" date="2016-09" db="EMBL/GenBank/DDBJ databases">
        <title>Genomic Taxonomy of the Vibrionaceae.</title>
        <authorList>
            <person name="Gonzalez-Castillo A."/>
            <person name="Gomez-Gil B."/>
            <person name="Enciso-Ibarra K."/>
        </authorList>
    </citation>
    <scope>NUCLEOTIDE SEQUENCE [LARGE SCALE GENOMIC DNA]</scope>
    <source>
        <strain evidence="2 3">CAIM 703</strain>
    </source>
</reference>
<dbReference type="AlphaFoldDB" id="A0A1Q9HHQ9"/>
<gene>
    <name evidence="2" type="ORF">BIY22_19295</name>
</gene>
<dbReference type="GO" id="GO:0008237">
    <property type="term" value="F:metallopeptidase activity"/>
    <property type="evidence" value="ECO:0007669"/>
    <property type="project" value="InterPro"/>
</dbReference>
<dbReference type="Pfam" id="PF09471">
    <property type="entry name" value="Peptidase_M64"/>
    <property type="match status" value="1"/>
</dbReference>
<feature type="compositionally biased region" description="Pro residues" evidence="1">
    <location>
        <begin position="30"/>
        <end position="45"/>
    </location>
</feature>
<protein>
    <recommendedName>
        <fullName evidence="4">IgA Peptidase M64</fullName>
    </recommendedName>
</protein>
<dbReference type="InterPro" id="IPR019026">
    <property type="entry name" value="Peptidase_M64_IgA"/>
</dbReference>
<dbReference type="RefSeq" id="WP_075708716.1">
    <property type="nucleotide sequence ID" value="NZ_MJMJ01000013.1"/>
</dbReference>
<dbReference type="Proteomes" id="UP000186313">
    <property type="component" value="Unassembled WGS sequence"/>
</dbReference>
<organism evidence="2 3">
    <name type="scientific">Vibrio panuliri</name>
    <dbReference type="NCBI Taxonomy" id="1381081"/>
    <lineage>
        <taxon>Bacteria</taxon>
        <taxon>Pseudomonadati</taxon>
        <taxon>Pseudomonadota</taxon>
        <taxon>Gammaproteobacteria</taxon>
        <taxon>Vibrionales</taxon>
        <taxon>Vibrionaceae</taxon>
        <taxon>Vibrio</taxon>
    </lineage>
</organism>